<comment type="caution">
    <text evidence="1">The sequence shown here is derived from an EMBL/GenBank/DDBJ whole genome shotgun (WGS) entry which is preliminary data.</text>
</comment>
<protein>
    <submittedName>
        <fullName evidence="1">Uncharacterized protein</fullName>
    </submittedName>
</protein>
<proteinExistence type="predicted"/>
<reference evidence="1 2" key="1">
    <citation type="submission" date="2024-06" db="EMBL/GenBank/DDBJ databases">
        <title>The Natural Products Discovery Center: Release of the First 8490 Sequenced Strains for Exploring Actinobacteria Biosynthetic Diversity.</title>
        <authorList>
            <person name="Kalkreuter E."/>
            <person name="Kautsar S.A."/>
            <person name="Yang D."/>
            <person name="Bader C.D."/>
            <person name="Teijaro C.N."/>
            <person name="Fluegel L."/>
            <person name="Davis C.M."/>
            <person name="Simpson J.R."/>
            <person name="Lauterbach L."/>
            <person name="Steele A.D."/>
            <person name="Gui C."/>
            <person name="Meng S."/>
            <person name="Li G."/>
            <person name="Viehrig K."/>
            <person name="Ye F."/>
            <person name="Su P."/>
            <person name="Kiefer A.F."/>
            <person name="Nichols A."/>
            <person name="Cepeda A.J."/>
            <person name="Yan W."/>
            <person name="Fan B."/>
            <person name="Jiang Y."/>
            <person name="Adhikari A."/>
            <person name="Zheng C.-J."/>
            <person name="Schuster L."/>
            <person name="Cowan T.M."/>
            <person name="Smanski M.J."/>
            <person name="Chevrette M.G."/>
            <person name="De Carvalho L.P.S."/>
            <person name="Shen B."/>
        </authorList>
    </citation>
    <scope>NUCLEOTIDE SEQUENCE [LARGE SCALE GENOMIC DNA]</scope>
    <source>
        <strain evidence="1 2">NPDC019708</strain>
    </source>
</reference>
<dbReference type="EMBL" id="JBEYBF010000014">
    <property type="protein sequence ID" value="MEU1954342.1"/>
    <property type="molecule type" value="Genomic_DNA"/>
</dbReference>
<accession>A0ABV2WU09</accession>
<name>A0ABV2WU09_9NOCA</name>
<evidence type="ECO:0000313" key="2">
    <source>
        <dbReference type="Proteomes" id="UP001550628"/>
    </source>
</evidence>
<organism evidence="1 2">
    <name type="scientific">Nocardia rhamnosiphila</name>
    <dbReference type="NCBI Taxonomy" id="426716"/>
    <lineage>
        <taxon>Bacteria</taxon>
        <taxon>Bacillati</taxon>
        <taxon>Actinomycetota</taxon>
        <taxon>Actinomycetes</taxon>
        <taxon>Mycobacteriales</taxon>
        <taxon>Nocardiaceae</taxon>
        <taxon>Nocardia</taxon>
    </lineage>
</organism>
<sequence>MSSIFPGAGIAGNRDSFRARVPVTGVRISKDTVDRGIPRESVSATGTARRESRARVAGCGAYSTPEREHEFFTDLFPVVDGIDAGVREIVRVEFSGQ</sequence>
<keyword evidence="2" id="KW-1185">Reference proteome</keyword>
<evidence type="ECO:0000313" key="1">
    <source>
        <dbReference type="EMBL" id="MEU1954342.1"/>
    </source>
</evidence>
<dbReference type="Proteomes" id="UP001550628">
    <property type="component" value="Unassembled WGS sequence"/>
</dbReference>
<dbReference type="RefSeq" id="WP_356956051.1">
    <property type="nucleotide sequence ID" value="NZ_JBEYBD010000005.1"/>
</dbReference>
<gene>
    <name evidence="1" type="ORF">ABZ510_21055</name>
</gene>